<reference evidence="2 3" key="1">
    <citation type="journal article" date="2018" name="Mol. Biol. Evol.">
        <title>Broad Genomic Sampling Reveals a Smut Pathogenic Ancestry of the Fungal Clade Ustilaginomycotina.</title>
        <authorList>
            <person name="Kijpornyongpan T."/>
            <person name="Mondo S.J."/>
            <person name="Barry K."/>
            <person name="Sandor L."/>
            <person name="Lee J."/>
            <person name="Lipzen A."/>
            <person name="Pangilinan J."/>
            <person name="LaButti K."/>
            <person name="Hainaut M."/>
            <person name="Henrissat B."/>
            <person name="Grigoriev I.V."/>
            <person name="Spatafora J.W."/>
            <person name="Aime M.C."/>
        </authorList>
    </citation>
    <scope>NUCLEOTIDE SEQUENCE [LARGE SCALE GENOMIC DNA]</scope>
    <source>
        <strain evidence="2 3">MCA 5214</strain>
    </source>
</reference>
<accession>A0A316UQL5</accession>
<evidence type="ECO:0000313" key="3">
    <source>
        <dbReference type="Proteomes" id="UP000245884"/>
    </source>
</evidence>
<dbReference type="AlphaFoldDB" id="A0A316UQL5"/>
<evidence type="ECO:0000313" key="2">
    <source>
        <dbReference type="EMBL" id="PWN27580.1"/>
    </source>
</evidence>
<name>A0A316UQL5_9BASI</name>
<dbReference type="Proteomes" id="UP000245884">
    <property type="component" value="Unassembled WGS sequence"/>
</dbReference>
<dbReference type="RefSeq" id="XP_025362192.1">
    <property type="nucleotide sequence ID" value="XM_025506088.1"/>
</dbReference>
<feature type="compositionally biased region" description="Low complexity" evidence="1">
    <location>
        <begin position="11"/>
        <end position="23"/>
    </location>
</feature>
<dbReference type="EMBL" id="KZ819667">
    <property type="protein sequence ID" value="PWN27580.1"/>
    <property type="molecule type" value="Genomic_DNA"/>
</dbReference>
<feature type="region of interest" description="Disordered" evidence="1">
    <location>
        <begin position="86"/>
        <end position="106"/>
    </location>
</feature>
<organism evidence="2 3">
    <name type="scientific">Jaminaea rosea</name>
    <dbReference type="NCBI Taxonomy" id="1569628"/>
    <lineage>
        <taxon>Eukaryota</taxon>
        <taxon>Fungi</taxon>
        <taxon>Dikarya</taxon>
        <taxon>Basidiomycota</taxon>
        <taxon>Ustilaginomycotina</taxon>
        <taxon>Exobasidiomycetes</taxon>
        <taxon>Microstromatales</taxon>
        <taxon>Microstromatales incertae sedis</taxon>
        <taxon>Jaminaea</taxon>
    </lineage>
</organism>
<feature type="compositionally biased region" description="Gly residues" evidence="1">
    <location>
        <begin position="86"/>
        <end position="97"/>
    </location>
</feature>
<sequence>MSPQFGFSFNAPSQSSCSSGFAASRKRGRMDDDVDDCNAGHAPEQRKLSLAAHRSTAGANEVATFHPLGAEENLRMLASLGLLPGGAQHGASSGGSPGSVSSANSSPISSTISLHGGYFPSSTSNSAYPNVQPYAAQQAFLKAQQAASCGGGMDIDPTPSRARHGPHCGGIPQLYVSRGQGCALYARCPSCDFSWEVVEAQTLSYSC</sequence>
<protein>
    <submittedName>
        <fullName evidence="2">Uncharacterized protein</fullName>
    </submittedName>
</protein>
<gene>
    <name evidence="2" type="ORF">BDZ90DRAFT_232007</name>
</gene>
<dbReference type="OrthoDB" id="10557567at2759"/>
<keyword evidence="3" id="KW-1185">Reference proteome</keyword>
<dbReference type="GeneID" id="37027911"/>
<proteinExistence type="predicted"/>
<feature type="region of interest" description="Disordered" evidence="1">
    <location>
        <begin position="1"/>
        <end position="42"/>
    </location>
</feature>
<evidence type="ECO:0000256" key="1">
    <source>
        <dbReference type="SAM" id="MobiDB-lite"/>
    </source>
</evidence>